<evidence type="ECO:0000256" key="6">
    <source>
        <dbReference type="RuleBase" id="RU000471"/>
    </source>
</evidence>
<dbReference type="PROSITE" id="PS00668">
    <property type="entry name" value="COMPLEX1_ND1_2"/>
    <property type="match status" value="1"/>
</dbReference>
<feature type="transmembrane region" description="Helical" evidence="8">
    <location>
        <begin position="6"/>
        <end position="28"/>
    </location>
</feature>
<comment type="catalytic activity">
    <reaction evidence="7">
        <text>a ubiquinone + NADH + 5 H(+)(in) = a ubiquinol + NAD(+) + 4 H(+)(out)</text>
        <dbReference type="Rhea" id="RHEA:29091"/>
        <dbReference type="Rhea" id="RHEA-COMP:9565"/>
        <dbReference type="Rhea" id="RHEA-COMP:9566"/>
        <dbReference type="ChEBI" id="CHEBI:15378"/>
        <dbReference type="ChEBI" id="CHEBI:16389"/>
        <dbReference type="ChEBI" id="CHEBI:17976"/>
        <dbReference type="ChEBI" id="CHEBI:57540"/>
        <dbReference type="ChEBI" id="CHEBI:57945"/>
        <dbReference type="EC" id="7.1.1.2"/>
    </reaction>
</comment>
<dbReference type="GO" id="GO:0008137">
    <property type="term" value="F:NADH dehydrogenase (ubiquinone) activity"/>
    <property type="evidence" value="ECO:0007669"/>
    <property type="project" value="UniProtKB-EC"/>
</dbReference>
<feature type="transmembrane region" description="Helical" evidence="8">
    <location>
        <begin position="151"/>
        <end position="172"/>
    </location>
</feature>
<evidence type="ECO:0000313" key="9">
    <source>
        <dbReference type="EMBL" id="AGE14621.1"/>
    </source>
</evidence>
<dbReference type="InterPro" id="IPR001694">
    <property type="entry name" value="NADH_UbQ_OxRdtase_su1/FPO"/>
</dbReference>
<evidence type="ECO:0000256" key="1">
    <source>
        <dbReference type="ARBA" id="ARBA00004141"/>
    </source>
</evidence>
<dbReference type="Pfam" id="PF00146">
    <property type="entry name" value="NADHdh"/>
    <property type="match status" value="1"/>
</dbReference>
<dbReference type="NCBIfam" id="NF004741">
    <property type="entry name" value="PRK06076.1-2"/>
    <property type="match status" value="1"/>
</dbReference>
<sequence length="359" mass="40080">MLSVLYSLLEVLIVLVPILLSVAFMTIIERKVLASMQRRVGPNVVGYFGIMQPFADALKLVVKETVVPQHATRSLFFLAPVISLVFSLLGWAVIPFGSGLALSDFSLGILYSLAISSIGVYGILFAGWSANSKYAFLGSLRSTAQMISYELILSSAVLAVILLTGTFHYTSIIESQQSVWFIIPLLPLFIVFFISVLAETNRTPFDLPEAESELVAGFFTEHSSIIFVFFFLAEYSSIVLMSTFSAILFLGGYIMPEIFANDTFINIQSVILGLKTCIFCFIFVWFRATLPRIRYDQLMHLCWVGMLPIVIALIILVPCILVAFDIAPLLLNGLIIWVVLNRTRLKIKANILWMLNQIF</sequence>
<keyword evidence="3 6" id="KW-0812">Transmembrane</keyword>
<dbReference type="GO" id="GO:0009060">
    <property type="term" value="P:aerobic respiration"/>
    <property type="evidence" value="ECO:0007669"/>
    <property type="project" value="TreeGrafter"/>
</dbReference>
<feature type="transmembrane region" description="Helical" evidence="8">
    <location>
        <begin position="225"/>
        <end position="255"/>
    </location>
</feature>
<dbReference type="GeneID" id="14658492"/>
<protein>
    <recommendedName>
        <fullName evidence="7">NADH-ubiquinone oxidoreductase chain 1</fullName>
        <ecNumber evidence="7">7.1.1.2</ecNumber>
    </recommendedName>
</protein>
<dbReference type="GO" id="GO:0005743">
    <property type="term" value="C:mitochondrial inner membrane"/>
    <property type="evidence" value="ECO:0007669"/>
    <property type="project" value="UniProtKB-SubCell"/>
</dbReference>
<dbReference type="HAMAP" id="MF_01350">
    <property type="entry name" value="NDH1_NuoH"/>
    <property type="match status" value="1"/>
</dbReference>
<evidence type="ECO:0000256" key="3">
    <source>
        <dbReference type="ARBA" id="ARBA00022692"/>
    </source>
</evidence>
<dbReference type="PANTHER" id="PTHR11432:SF3">
    <property type="entry name" value="NADH-UBIQUINONE OXIDOREDUCTASE CHAIN 1"/>
    <property type="match status" value="1"/>
</dbReference>
<feature type="transmembrane region" description="Helical" evidence="8">
    <location>
        <begin position="178"/>
        <end position="198"/>
    </location>
</feature>
<feature type="transmembrane region" description="Helical" evidence="8">
    <location>
        <begin position="298"/>
        <end position="316"/>
    </location>
</feature>
<accession>M1GMU8</accession>
<dbReference type="EC" id="7.1.1.2" evidence="7"/>
<proteinExistence type="inferred from homology"/>
<dbReference type="PROSITE" id="PS00667">
    <property type="entry name" value="COMPLEX1_ND1_1"/>
    <property type="match status" value="1"/>
</dbReference>
<dbReference type="EMBL" id="KC285587">
    <property type="protein sequence ID" value="AGE14621.1"/>
    <property type="molecule type" value="Genomic_DNA"/>
</dbReference>
<name>M1GMU8_9BASI</name>
<keyword evidence="9" id="KW-0560">Oxidoreductase</keyword>
<dbReference type="GO" id="GO:0003954">
    <property type="term" value="F:NADH dehydrogenase activity"/>
    <property type="evidence" value="ECO:0007669"/>
    <property type="project" value="TreeGrafter"/>
</dbReference>
<reference evidence="9" key="1">
    <citation type="submission" date="2012-12" db="EMBL/GenBank/DDBJ databases">
        <authorList>
            <person name="Lang B.F."/>
        </authorList>
    </citation>
    <scope>NUCLEOTIDE SEQUENCE</scope>
</reference>
<comment type="subcellular location">
    <subcellularLocation>
        <location evidence="1">Membrane</location>
        <topology evidence="1">Multi-pass membrane protein</topology>
    </subcellularLocation>
    <subcellularLocation>
        <location evidence="6">Mitochondrion inner membrane</location>
        <topology evidence="6">Multi-pass membrane protein</topology>
    </subcellularLocation>
</comment>
<keyword evidence="7 9" id="KW-0496">Mitochondrion</keyword>
<evidence type="ECO:0000256" key="5">
    <source>
        <dbReference type="ARBA" id="ARBA00023136"/>
    </source>
</evidence>
<feature type="transmembrane region" description="Helical" evidence="8">
    <location>
        <begin position="322"/>
        <end position="340"/>
    </location>
</feature>
<dbReference type="PANTHER" id="PTHR11432">
    <property type="entry name" value="NADH DEHYDROGENASE SUBUNIT 1"/>
    <property type="match status" value="1"/>
</dbReference>
<feature type="transmembrane region" description="Helical" evidence="8">
    <location>
        <begin position="109"/>
        <end position="130"/>
    </location>
</feature>
<gene>
    <name evidence="9" type="primary">nad1</name>
</gene>
<keyword evidence="5 8" id="KW-0472">Membrane</keyword>
<comment type="similarity">
    <text evidence="2 6">Belongs to the complex I subunit 1 family.</text>
</comment>
<dbReference type="InterPro" id="IPR018086">
    <property type="entry name" value="NADH_UbQ_OxRdtase_su1_CS"/>
</dbReference>
<dbReference type="RefSeq" id="YP_007475407.1">
    <property type="nucleotide sequence ID" value="NC_020354.1"/>
</dbReference>
<organism evidence="9">
    <name type="scientific">Microbotryum cf. violaceum BFL-2013</name>
    <dbReference type="NCBI Taxonomy" id="1288119"/>
    <lineage>
        <taxon>Eukaryota</taxon>
        <taxon>Fungi</taxon>
        <taxon>Dikarya</taxon>
        <taxon>Basidiomycota</taxon>
        <taxon>Pucciniomycotina</taxon>
        <taxon>Microbotryomycetes</taxon>
        <taxon>Microbotryales</taxon>
        <taxon>Microbotryaceae</taxon>
        <taxon>Microbotryum</taxon>
    </lineage>
</organism>
<keyword evidence="4 8" id="KW-1133">Transmembrane helix</keyword>
<evidence type="ECO:0000256" key="7">
    <source>
        <dbReference type="RuleBase" id="RU000473"/>
    </source>
</evidence>
<keyword evidence="6" id="KW-0520">NAD</keyword>
<evidence type="ECO:0000256" key="4">
    <source>
        <dbReference type="ARBA" id="ARBA00022989"/>
    </source>
</evidence>
<dbReference type="AlphaFoldDB" id="M1GMU8"/>
<keyword evidence="7" id="KW-0830">Ubiquinone</keyword>
<feature type="transmembrane region" description="Helical" evidence="8">
    <location>
        <begin position="267"/>
        <end position="286"/>
    </location>
</feature>
<feature type="transmembrane region" description="Helical" evidence="8">
    <location>
        <begin position="75"/>
        <end position="97"/>
    </location>
</feature>
<evidence type="ECO:0000256" key="8">
    <source>
        <dbReference type="SAM" id="Phobius"/>
    </source>
</evidence>
<geneLocation type="mitochondrion" evidence="9"/>
<evidence type="ECO:0000256" key="2">
    <source>
        <dbReference type="ARBA" id="ARBA00010535"/>
    </source>
</evidence>